<dbReference type="AlphaFoldDB" id="A0A223KNW9"/>
<dbReference type="InterPro" id="IPR014756">
    <property type="entry name" value="Ig_E-set"/>
</dbReference>
<dbReference type="Pfam" id="PF04234">
    <property type="entry name" value="CopC"/>
    <property type="match status" value="1"/>
</dbReference>
<proteinExistence type="predicted"/>
<sequence>MKRIITIATTVLLVLTMSKMVLAHSHFVGSNPSDGEVLTESLQEIVLEFDGNIEQGSYIDLATTAGETVEVQDHIIEENMLTGTLASPLENGDYDVNWSVISADGHPLEGSFSFTVNAPVAEPEVEEQEEITEDPAETPETTDEATDQDVAETEEEIAADEANEGSSSMMIILIVLLVAIIAGGFFFLAKKRK</sequence>
<dbReference type="RefSeq" id="WP_066416936.1">
    <property type="nucleotide sequence ID" value="NZ_CP018866.1"/>
</dbReference>
<dbReference type="KEGG" id="bcoh:BC6307_07525"/>
<keyword evidence="2" id="KW-0479">Metal-binding</keyword>
<dbReference type="GO" id="GO:0042597">
    <property type="term" value="C:periplasmic space"/>
    <property type="evidence" value="ECO:0007669"/>
    <property type="project" value="InterPro"/>
</dbReference>
<keyword evidence="6" id="KW-0812">Transmembrane</keyword>
<keyword evidence="6" id="KW-1133">Transmembrane helix</keyword>
<dbReference type="InterPro" id="IPR007348">
    <property type="entry name" value="CopC_dom"/>
</dbReference>
<name>A0A223KNW9_9BACI</name>
<dbReference type="GO" id="GO:0006825">
    <property type="term" value="P:copper ion transport"/>
    <property type="evidence" value="ECO:0007669"/>
    <property type="project" value="InterPro"/>
</dbReference>
<reference evidence="9 10" key="1">
    <citation type="submission" date="2016-12" db="EMBL/GenBank/DDBJ databases">
        <title>The whole genome sequencing and assembly of Bacillus cohnii DSM 6307T strain.</title>
        <authorList>
            <person name="Lee Y.-J."/>
            <person name="Yi H."/>
            <person name="Bahn Y.-S."/>
            <person name="Kim J.F."/>
            <person name="Lee D.-W."/>
        </authorList>
    </citation>
    <scope>NUCLEOTIDE SEQUENCE [LARGE SCALE GENOMIC DNA]</scope>
    <source>
        <strain evidence="9 10">DSM 6307</strain>
    </source>
</reference>
<evidence type="ECO:0000256" key="4">
    <source>
        <dbReference type="ARBA" id="ARBA00023008"/>
    </source>
</evidence>
<evidence type="ECO:0000259" key="8">
    <source>
        <dbReference type="Pfam" id="PF04234"/>
    </source>
</evidence>
<evidence type="ECO:0000256" key="1">
    <source>
        <dbReference type="ARBA" id="ARBA00004196"/>
    </source>
</evidence>
<feature type="chain" id="PRO_5011265763" description="CopC domain-containing protein" evidence="7">
    <location>
        <begin position="24"/>
        <end position="193"/>
    </location>
</feature>
<feature type="compositionally biased region" description="Acidic residues" evidence="5">
    <location>
        <begin position="123"/>
        <end position="162"/>
    </location>
</feature>
<dbReference type="Gene3D" id="2.60.40.1220">
    <property type="match status" value="1"/>
</dbReference>
<dbReference type="PANTHER" id="PTHR34820">
    <property type="entry name" value="INNER MEMBRANE PROTEIN YEBZ"/>
    <property type="match status" value="1"/>
</dbReference>
<evidence type="ECO:0000256" key="6">
    <source>
        <dbReference type="SAM" id="Phobius"/>
    </source>
</evidence>
<keyword evidence="4" id="KW-0186">Copper</keyword>
<dbReference type="STRING" id="1314751.GCA_001591425_02649"/>
<evidence type="ECO:0000313" key="10">
    <source>
        <dbReference type="Proteomes" id="UP000215224"/>
    </source>
</evidence>
<feature type="region of interest" description="Disordered" evidence="5">
    <location>
        <begin position="122"/>
        <end position="162"/>
    </location>
</feature>
<keyword evidence="6" id="KW-0472">Membrane</keyword>
<dbReference type="GO" id="GO:0030313">
    <property type="term" value="C:cell envelope"/>
    <property type="evidence" value="ECO:0007669"/>
    <property type="project" value="UniProtKB-SubCell"/>
</dbReference>
<feature type="domain" description="CopC" evidence="8">
    <location>
        <begin position="24"/>
        <end position="116"/>
    </location>
</feature>
<dbReference type="EMBL" id="CP018866">
    <property type="protein sequence ID" value="AST91139.1"/>
    <property type="molecule type" value="Genomic_DNA"/>
</dbReference>
<evidence type="ECO:0000256" key="2">
    <source>
        <dbReference type="ARBA" id="ARBA00022723"/>
    </source>
</evidence>
<evidence type="ECO:0000313" key="9">
    <source>
        <dbReference type="EMBL" id="AST91139.1"/>
    </source>
</evidence>
<dbReference type="InterPro" id="IPR032694">
    <property type="entry name" value="CopC/D"/>
</dbReference>
<dbReference type="Proteomes" id="UP000215224">
    <property type="component" value="Chromosome"/>
</dbReference>
<dbReference type="GO" id="GO:0005886">
    <property type="term" value="C:plasma membrane"/>
    <property type="evidence" value="ECO:0007669"/>
    <property type="project" value="TreeGrafter"/>
</dbReference>
<feature type="signal peptide" evidence="7">
    <location>
        <begin position="1"/>
        <end position="23"/>
    </location>
</feature>
<protein>
    <recommendedName>
        <fullName evidence="8">CopC domain-containing protein</fullName>
    </recommendedName>
</protein>
<feature type="transmembrane region" description="Helical" evidence="6">
    <location>
        <begin position="169"/>
        <end position="189"/>
    </location>
</feature>
<gene>
    <name evidence="9" type="ORF">BC6307_07525</name>
</gene>
<dbReference type="SUPFAM" id="SSF81296">
    <property type="entry name" value="E set domains"/>
    <property type="match status" value="1"/>
</dbReference>
<keyword evidence="3 7" id="KW-0732">Signal</keyword>
<evidence type="ECO:0000256" key="3">
    <source>
        <dbReference type="ARBA" id="ARBA00022729"/>
    </source>
</evidence>
<dbReference type="GO" id="GO:0046688">
    <property type="term" value="P:response to copper ion"/>
    <property type="evidence" value="ECO:0007669"/>
    <property type="project" value="InterPro"/>
</dbReference>
<evidence type="ECO:0000256" key="5">
    <source>
        <dbReference type="SAM" id="MobiDB-lite"/>
    </source>
</evidence>
<keyword evidence="10" id="KW-1185">Reference proteome</keyword>
<dbReference type="GO" id="GO:0005507">
    <property type="term" value="F:copper ion binding"/>
    <property type="evidence" value="ECO:0007669"/>
    <property type="project" value="InterPro"/>
</dbReference>
<evidence type="ECO:0000256" key="7">
    <source>
        <dbReference type="SAM" id="SignalP"/>
    </source>
</evidence>
<organism evidence="9 10">
    <name type="scientific">Sutcliffiella cohnii</name>
    <dbReference type="NCBI Taxonomy" id="33932"/>
    <lineage>
        <taxon>Bacteria</taxon>
        <taxon>Bacillati</taxon>
        <taxon>Bacillota</taxon>
        <taxon>Bacilli</taxon>
        <taxon>Bacillales</taxon>
        <taxon>Bacillaceae</taxon>
        <taxon>Sutcliffiella</taxon>
    </lineage>
</organism>
<comment type="subcellular location">
    <subcellularLocation>
        <location evidence="1">Cell envelope</location>
    </subcellularLocation>
</comment>
<accession>A0A223KNW9</accession>
<dbReference type="PANTHER" id="PTHR34820:SF4">
    <property type="entry name" value="INNER MEMBRANE PROTEIN YEBZ"/>
    <property type="match status" value="1"/>
</dbReference>
<dbReference type="InterPro" id="IPR014755">
    <property type="entry name" value="Cu-Rt/internalin_Ig-like"/>
</dbReference>